<sequence length="371" mass="41263">MKVVFRVDASTQMGSGHVMRCLTLANALRERGGACQFICREHNGNLIEFVETQGHIVHSLRELDKNSERTGNKKGDQELAHSSWLGATQEEDAAECQRILKSINPHWLIVDHYALDATWQKLLRPYYNKLMVIDDLADRHHLCDILLDQTYGREVSDYTGLVPEKCELLCGAQYALLRSEFTEWRNFSLARRKAKAGTIKNILINLGGVDNDNITSKILLNIADSDLPADTEFTVVMGATAPHIEAVIAQAHKMPWQTEVKVGVNNMAELMANSDLAIGAAGATSWERCCLGLPTIMIVIAENQRKIANELEYAGAAVAVDKNRIEHTSILVEKSLKPKQVIQLSFQAKSICDGSGTSRVIKQLFGKKYAY</sequence>
<dbReference type="InterPro" id="IPR007235">
    <property type="entry name" value="Glyco_trans_28_C"/>
</dbReference>
<evidence type="ECO:0000259" key="3">
    <source>
        <dbReference type="Pfam" id="PF04101"/>
    </source>
</evidence>
<feature type="domain" description="Glycosyl transferase family 28 C-terminal" evidence="3">
    <location>
        <begin position="264"/>
        <end position="337"/>
    </location>
</feature>
<reference evidence="4 5" key="1">
    <citation type="submission" date="2015-02" db="EMBL/GenBank/DDBJ databases">
        <title>Complete genome sequence of Kangiella geojedonensis strain YCS-5T.</title>
        <authorList>
            <person name="Kim K.M."/>
        </authorList>
    </citation>
    <scope>NUCLEOTIDE SEQUENCE [LARGE SCALE GENOMIC DNA]</scope>
    <source>
        <strain evidence="4 5">YCS-5</strain>
    </source>
</reference>
<dbReference type="PANTHER" id="PTHR21015:SF22">
    <property type="entry name" value="GLYCOSYLTRANSFERASE"/>
    <property type="match status" value="1"/>
</dbReference>
<dbReference type="EMBL" id="CP010975">
    <property type="protein sequence ID" value="AKE52351.1"/>
    <property type="molecule type" value="Genomic_DNA"/>
</dbReference>
<keyword evidence="5" id="KW-1185">Reference proteome</keyword>
<dbReference type="GO" id="GO:0016758">
    <property type="term" value="F:hexosyltransferase activity"/>
    <property type="evidence" value="ECO:0007669"/>
    <property type="project" value="InterPro"/>
</dbReference>
<dbReference type="Proteomes" id="UP000034071">
    <property type="component" value="Chromosome"/>
</dbReference>
<dbReference type="AlphaFoldDB" id="A0A0F6RCV4"/>
<dbReference type="PATRIC" id="fig|914150.5.peg.1419"/>
<dbReference type="OrthoDB" id="9788924at2"/>
<proteinExistence type="predicted"/>
<feature type="active site" description="Proton acceptor" evidence="1">
    <location>
        <position position="17"/>
    </location>
</feature>
<protein>
    <submittedName>
        <fullName evidence="4">Polysaccharide biosynthesis protein</fullName>
    </submittedName>
</protein>
<dbReference type="Gene3D" id="3.40.50.2000">
    <property type="entry name" value="Glycogen Phosphorylase B"/>
    <property type="match status" value="1"/>
</dbReference>
<feature type="binding site" evidence="2">
    <location>
        <position position="178"/>
    </location>
    <ligand>
        <name>substrate</name>
    </ligand>
</feature>
<dbReference type="STRING" id="914150.TQ33_1402"/>
<evidence type="ECO:0000313" key="4">
    <source>
        <dbReference type="EMBL" id="AKE52351.1"/>
    </source>
</evidence>
<dbReference type="PANTHER" id="PTHR21015">
    <property type="entry name" value="UDP-N-ACETYLGLUCOSAMINE--N-ACETYLMURAMYL-(PENTAPEPTIDE) PYROPHOSPHORYL-UNDECAPRENOL N-ACETYLGLUCOSAMINE TRANSFERASE 1"/>
    <property type="match status" value="1"/>
</dbReference>
<feature type="binding site" evidence="2">
    <location>
        <position position="287"/>
    </location>
    <ligand>
        <name>substrate</name>
    </ligand>
</feature>
<evidence type="ECO:0000256" key="2">
    <source>
        <dbReference type="PIRSR" id="PIRSR620023-2"/>
    </source>
</evidence>
<dbReference type="HOGENOM" id="CLU_023406_0_0_6"/>
<dbReference type="RefSeq" id="WP_046561435.1">
    <property type="nucleotide sequence ID" value="NZ_CP010975.1"/>
</dbReference>
<evidence type="ECO:0000313" key="5">
    <source>
        <dbReference type="Proteomes" id="UP000034071"/>
    </source>
</evidence>
<dbReference type="Pfam" id="PF04101">
    <property type="entry name" value="Glyco_tran_28_C"/>
    <property type="match status" value="1"/>
</dbReference>
<evidence type="ECO:0000256" key="1">
    <source>
        <dbReference type="PIRSR" id="PIRSR620023-1"/>
    </source>
</evidence>
<organism evidence="4 5">
    <name type="scientific">Kangiella geojedonensis</name>
    <dbReference type="NCBI Taxonomy" id="914150"/>
    <lineage>
        <taxon>Bacteria</taxon>
        <taxon>Pseudomonadati</taxon>
        <taxon>Pseudomonadota</taxon>
        <taxon>Gammaproteobacteria</taxon>
        <taxon>Kangiellales</taxon>
        <taxon>Kangiellaceae</taxon>
        <taxon>Kangiella</taxon>
    </lineage>
</organism>
<dbReference type="SUPFAM" id="SSF53756">
    <property type="entry name" value="UDP-Glycosyltransferase/glycogen phosphorylase"/>
    <property type="match status" value="1"/>
</dbReference>
<gene>
    <name evidence="4" type="ORF">TQ33_1402</name>
</gene>
<dbReference type="NCBIfam" id="TIGR03590">
    <property type="entry name" value="PseG"/>
    <property type="match status" value="1"/>
</dbReference>
<dbReference type="Gene3D" id="3.40.50.11190">
    <property type="match status" value="1"/>
</dbReference>
<dbReference type="KEGG" id="kge:TQ33_1402"/>
<name>A0A0F6RCV4_9GAMM</name>
<dbReference type="InterPro" id="IPR020023">
    <property type="entry name" value="PseG"/>
</dbReference>
<accession>A0A0F6RCV4</accession>